<evidence type="ECO:0000313" key="1">
    <source>
        <dbReference type="EMBL" id="KAA5317277.1"/>
    </source>
</evidence>
<dbReference type="RefSeq" id="WP_087388092.1">
    <property type="nucleotide sequence ID" value="NZ_JBCJEU010000014.1"/>
</dbReference>
<gene>
    <name evidence="1" type="ORF">F2Z07_15820</name>
</gene>
<name>A0A1Y4PLC1_9BACT</name>
<dbReference type="InterPro" id="IPR011990">
    <property type="entry name" value="TPR-like_helical_dom_sf"/>
</dbReference>
<dbReference type="PROSITE" id="PS50005">
    <property type="entry name" value="TPR"/>
    <property type="match status" value="1"/>
</dbReference>
<dbReference type="SUPFAM" id="SSF46894">
    <property type="entry name" value="C-terminal effector domain of the bipartite response regulators"/>
    <property type="match status" value="1"/>
</dbReference>
<organism evidence="1 2">
    <name type="scientific">Phocaeicola dorei</name>
    <dbReference type="NCBI Taxonomy" id="357276"/>
    <lineage>
        <taxon>Bacteria</taxon>
        <taxon>Pseudomonadati</taxon>
        <taxon>Bacteroidota</taxon>
        <taxon>Bacteroidia</taxon>
        <taxon>Bacteroidales</taxon>
        <taxon>Bacteroidaceae</taxon>
        <taxon>Phocaeicola</taxon>
    </lineage>
</organism>
<dbReference type="SUPFAM" id="SSF48452">
    <property type="entry name" value="TPR-like"/>
    <property type="match status" value="1"/>
</dbReference>
<reference evidence="1 2" key="1">
    <citation type="journal article" date="2019" name="Nat. Med.">
        <title>A library of human gut bacterial isolates paired with longitudinal multiomics data enables mechanistic microbiome research.</title>
        <authorList>
            <person name="Poyet M."/>
            <person name="Groussin M."/>
            <person name="Gibbons S.M."/>
            <person name="Avila-Pacheco J."/>
            <person name="Jiang X."/>
            <person name="Kearney S.M."/>
            <person name="Perrotta A.R."/>
            <person name="Berdy B."/>
            <person name="Zhao S."/>
            <person name="Lieberman T.D."/>
            <person name="Swanson P.K."/>
            <person name="Smith M."/>
            <person name="Roesemann S."/>
            <person name="Alexander J.E."/>
            <person name="Rich S.A."/>
            <person name="Livny J."/>
            <person name="Vlamakis H."/>
            <person name="Clish C."/>
            <person name="Bullock K."/>
            <person name="Deik A."/>
            <person name="Scott J."/>
            <person name="Pierce K.A."/>
            <person name="Xavier R.J."/>
            <person name="Alm E.J."/>
        </authorList>
    </citation>
    <scope>NUCLEOTIDE SEQUENCE [LARGE SCALE GENOMIC DNA]</scope>
    <source>
        <strain evidence="1 2">BIOML-A25</strain>
    </source>
</reference>
<dbReference type="InterPro" id="IPR016032">
    <property type="entry name" value="Sig_transdc_resp-reg_C-effctor"/>
</dbReference>
<dbReference type="GO" id="GO:0006355">
    <property type="term" value="P:regulation of DNA-templated transcription"/>
    <property type="evidence" value="ECO:0007669"/>
    <property type="project" value="InterPro"/>
</dbReference>
<dbReference type="AlphaFoldDB" id="A0A1Y4PLC1"/>
<protein>
    <submittedName>
        <fullName evidence="1">Uncharacterized protein</fullName>
    </submittedName>
</protein>
<dbReference type="EMBL" id="VVZV01000018">
    <property type="protein sequence ID" value="KAA5317277.1"/>
    <property type="molecule type" value="Genomic_DNA"/>
</dbReference>
<evidence type="ECO:0000313" key="2">
    <source>
        <dbReference type="Proteomes" id="UP000481700"/>
    </source>
</evidence>
<accession>A0A1Y4PLC1</accession>
<comment type="caution">
    <text evidence="1">The sequence shown here is derived from an EMBL/GenBank/DDBJ whole genome shotgun (WGS) entry which is preliminary data.</text>
</comment>
<dbReference type="Gene3D" id="1.25.40.10">
    <property type="entry name" value="Tetratricopeptide repeat domain"/>
    <property type="match status" value="2"/>
</dbReference>
<dbReference type="SMART" id="SM00028">
    <property type="entry name" value="TPR"/>
    <property type="match status" value="4"/>
</dbReference>
<dbReference type="Proteomes" id="UP000481700">
    <property type="component" value="Unassembled WGS sequence"/>
</dbReference>
<proteinExistence type="predicted"/>
<dbReference type="Pfam" id="PF13181">
    <property type="entry name" value="TPR_8"/>
    <property type="match status" value="1"/>
</dbReference>
<sequence>MERAVQLMETHPDSALACLDSLSISTTKWPEELHIYYLLLTVRAKDKLYIPVTSDTLINRIISFYEDKQDDPHLMEAYYYKGSAYRDMKDAPRAVDAFLRAAEIGKRCFNDTLNGRIYGQLASLFAFQRLYHESMEATQQAYKYNLACHNYKGMAFGLRDIARIYDTNNQKDSAEIYYRKAYTLMKEKVSLVKACSIGDEMAGFYYNQGKTDSAEIIAKQVQVHHPSSLSYLVLGEVYYQRQMFDSASIYLQKVISGNDLYHQRTAYRLLHLITREKKQYPEAHQYASLCINAFDSLFQITKTEEVNKIHSLYNYNLSEQENQRLQSKTERQKLLLFQLLFVASLLIGIVIYLLHRLRERRRKYTIREQQLQQIFAEQEAQSSRRILENEQQITLLNEQLQSAKLENDTFKHSLLEAQAKRLGATNEQIRAIRNEQEMRLLAFRHSDIYLHFHHATQSSEITERDWKHLSEAINSTFPNFLRQLYALYPQLSEHELHICYLIKIELKRSIIAELLNRSVSAITNSLSRLYQKIYSEKGTAQQMEGIIQEL</sequence>
<dbReference type="InterPro" id="IPR019734">
    <property type="entry name" value="TPR_rpt"/>
</dbReference>
<dbReference type="GO" id="GO:0003677">
    <property type="term" value="F:DNA binding"/>
    <property type="evidence" value="ECO:0007669"/>
    <property type="project" value="InterPro"/>
</dbReference>